<feature type="compositionally biased region" description="Basic residues" evidence="1">
    <location>
        <begin position="1"/>
        <end position="12"/>
    </location>
</feature>
<name>A0A2L2XE22_9FIRM</name>
<reference evidence="3" key="1">
    <citation type="submission" date="2018-02" db="EMBL/GenBank/DDBJ databases">
        <title>Genome sequence of Desulfocucumis palustris strain NAW-5.</title>
        <authorList>
            <person name="Watanabe M."/>
            <person name="Kojima H."/>
            <person name="Fukui M."/>
        </authorList>
    </citation>
    <scope>NUCLEOTIDE SEQUENCE [LARGE SCALE GENOMIC DNA]</scope>
    <source>
        <strain evidence="3">NAW-5</strain>
    </source>
</reference>
<comment type="caution">
    <text evidence="2">The sequence shown here is derived from an EMBL/GenBank/DDBJ whole genome shotgun (WGS) entry which is preliminary data.</text>
</comment>
<dbReference type="Proteomes" id="UP000239549">
    <property type="component" value="Unassembled WGS sequence"/>
</dbReference>
<dbReference type="AlphaFoldDB" id="A0A2L2XE22"/>
<feature type="region of interest" description="Disordered" evidence="1">
    <location>
        <begin position="1"/>
        <end position="32"/>
    </location>
</feature>
<evidence type="ECO:0000313" key="2">
    <source>
        <dbReference type="EMBL" id="GBF34597.1"/>
    </source>
</evidence>
<protein>
    <submittedName>
        <fullName evidence="2">Uncharacterized protein</fullName>
    </submittedName>
</protein>
<proteinExistence type="predicted"/>
<accession>A0A2L2XE22</accession>
<organism evidence="2 3">
    <name type="scientific">Desulfocucumis palustris</name>
    <dbReference type="NCBI Taxonomy" id="1898651"/>
    <lineage>
        <taxon>Bacteria</taxon>
        <taxon>Bacillati</taxon>
        <taxon>Bacillota</taxon>
        <taxon>Clostridia</taxon>
        <taxon>Eubacteriales</taxon>
        <taxon>Desulfocucumaceae</taxon>
        <taxon>Desulfocucumis</taxon>
    </lineage>
</organism>
<evidence type="ECO:0000256" key="1">
    <source>
        <dbReference type="SAM" id="MobiDB-lite"/>
    </source>
</evidence>
<sequence>MRRSQFRKKRKFNQGGTNRPGGKRCRRILIKKEAAPENRGSLLF</sequence>
<dbReference type="EMBL" id="BFAV01000142">
    <property type="protein sequence ID" value="GBF34597.1"/>
    <property type="molecule type" value="Genomic_DNA"/>
</dbReference>
<keyword evidence="3" id="KW-1185">Reference proteome</keyword>
<evidence type="ECO:0000313" key="3">
    <source>
        <dbReference type="Proteomes" id="UP000239549"/>
    </source>
</evidence>
<gene>
    <name evidence="2" type="ORF">DCCM_3716</name>
</gene>